<dbReference type="GO" id="GO:0005665">
    <property type="term" value="C:RNA polymerase II, core complex"/>
    <property type="evidence" value="ECO:0007669"/>
    <property type="project" value="TreeGrafter"/>
</dbReference>
<dbReference type="GO" id="GO:0005666">
    <property type="term" value="C:RNA polymerase III complex"/>
    <property type="evidence" value="ECO:0007669"/>
    <property type="project" value="TreeGrafter"/>
</dbReference>
<proteinExistence type="inferred from homology"/>
<dbReference type="PROSITE" id="PS01110">
    <property type="entry name" value="RNA_POL_H_23KD"/>
    <property type="match status" value="1"/>
</dbReference>
<evidence type="ECO:0000256" key="3">
    <source>
        <dbReference type="SAM" id="MobiDB-lite"/>
    </source>
</evidence>
<dbReference type="PANTHER" id="PTHR10535">
    <property type="entry name" value="DNA-DIRECTED RNA POLYMERASES I, II, AND III SUBUNIT RPABC1"/>
    <property type="match status" value="1"/>
</dbReference>
<dbReference type="GO" id="GO:0042797">
    <property type="term" value="P:tRNA transcription by RNA polymerase III"/>
    <property type="evidence" value="ECO:0007669"/>
    <property type="project" value="TreeGrafter"/>
</dbReference>
<dbReference type="InterPro" id="IPR000783">
    <property type="entry name" value="RNA_pol_subH/Rpb5_C"/>
</dbReference>
<evidence type="ECO:0000256" key="2">
    <source>
        <dbReference type="ARBA" id="ARBA00025765"/>
    </source>
</evidence>
<protein>
    <recommendedName>
        <fullName evidence="4">RNA polymerase subunit H/Rpb5 C-terminal domain-containing protein</fullName>
    </recommendedName>
</protein>
<accession>A0A6C0DCY1</accession>
<evidence type="ECO:0000259" key="4">
    <source>
        <dbReference type="Pfam" id="PF01191"/>
    </source>
</evidence>
<organism evidence="5">
    <name type="scientific">viral metagenome</name>
    <dbReference type="NCBI Taxonomy" id="1070528"/>
    <lineage>
        <taxon>unclassified sequences</taxon>
        <taxon>metagenomes</taxon>
        <taxon>organismal metagenomes</taxon>
    </lineage>
</organism>
<dbReference type="InterPro" id="IPR035913">
    <property type="entry name" value="RPB5-like_sf"/>
</dbReference>
<evidence type="ECO:0000313" key="5">
    <source>
        <dbReference type="EMBL" id="QHT14768.1"/>
    </source>
</evidence>
<name>A0A6C0DCY1_9ZZZZ</name>
<dbReference type="GO" id="GO:0005736">
    <property type="term" value="C:RNA polymerase I complex"/>
    <property type="evidence" value="ECO:0007669"/>
    <property type="project" value="TreeGrafter"/>
</dbReference>
<dbReference type="GO" id="GO:0003899">
    <property type="term" value="F:DNA-directed RNA polymerase activity"/>
    <property type="evidence" value="ECO:0007669"/>
    <property type="project" value="InterPro"/>
</dbReference>
<dbReference type="InterPro" id="IPR020608">
    <property type="entry name" value="RNA_pol_subH/Rpb5_CS"/>
</dbReference>
<feature type="region of interest" description="Disordered" evidence="3">
    <location>
        <begin position="662"/>
        <end position="683"/>
    </location>
</feature>
<dbReference type="GO" id="GO:0003677">
    <property type="term" value="F:DNA binding"/>
    <property type="evidence" value="ECO:0007669"/>
    <property type="project" value="InterPro"/>
</dbReference>
<evidence type="ECO:0000256" key="1">
    <source>
        <dbReference type="ARBA" id="ARBA00023163"/>
    </source>
</evidence>
<feature type="domain" description="RNA polymerase subunit H/Rpb5 C-terminal" evidence="4">
    <location>
        <begin position="836"/>
        <end position="910"/>
    </location>
</feature>
<feature type="compositionally biased region" description="Low complexity" evidence="3">
    <location>
        <begin position="670"/>
        <end position="680"/>
    </location>
</feature>
<dbReference type="EMBL" id="MN739589">
    <property type="protein sequence ID" value="QHT14768.1"/>
    <property type="molecule type" value="Genomic_DNA"/>
</dbReference>
<dbReference type="SUPFAM" id="SSF55287">
    <property type="entry name" value="RPB5-like RNA polymerase subunit"/>
    <property type="match status" value="1"/>
</dbReference>
<dbReference type="Pfam" id="PF01191">
    <property type="entry name" value="RNA_pol_Rpb5_C"/>
    <property type="match status" value="1"/>
</dbReference>
<keyword evidence="1" id="KW-0804">Transcription</keyword>
<dbReference type="GO" id="GO:0006366">
    <property type="term" value="P:transcription by RNA polymerase II"/>
    <property type="evidence" value="ECO:0007669"/>
    <property type="project" value="TreeGrafter"/>
</dbReference>
<dbReference type="PANTHER" id="PTHR10535:SF0">
    <property type="entry name" value="DNA-DIRECTED RNA POLYMERASES I, II, AND III SUBUNIT RPABC1"/>
    <property type="match status" value="1"/>
</dbReference>
<dbReference type="AlphaFoldDB" id="A0A6C0DCY1"/>
<dbReference type="GO" id="GO:0006362">
    <property type="term" value="P:transcription elongation by RNA polymerase I"/>
    <property type="evidence" value="ECO:0007669"/>
    <property type="project" value="TreeGrafter"/>
</dbReference>
<comment type="similarity">
    <text evidence="2">Belongs to the archaeal Rpo5/eukaryotic RPB5 RNA polymerase subunit family.</text>
</comment>
<reference evidence="5" key="1">
    <citation type="journal article" date="2020" name="Nature">
        <title>Giant virus diversity and host interactions through global metagenomics.</title>
        <authorList>
            <person name="Schulz F."/>
            <person name="Roux S."/>
            <person name="Paez-Espino D."/>
            <person name="Jungbluth S."/>
            <person name="Walsh D.A."/>
            <person name="Denef V.J."/>
            <person name="McMahon K.D."/>
            <person name="Konstantinidis K.T."/>
            <person name="Eloe-Fadrosh E.A."/>
            <person name="Kyrpides N.C."/>
            <person name="Woyke T."/>
        </authorList>
    </citation>
    <scope>NUCLEOTIDE SEQUENCE</scope>
    <source>
        <strain evidence="5">GVMAG-M-3300023174-141</strain>
    </source>
</reference>
<dbReference type="Gene3D" id="3.90.940.20">
    <property type="entry name" value="RPB5-like RNA polymerase subunit"/>
    <property type="match status" value="1"/>
</dbReference>
<sequence length="912" mass="104660">MSQHLSTTYRRQITWNGYPADVMKSGLQKYIRRGMIEKALYCAGELDLFKEAPDAAQGEGVRTNFLHRLMVIFMEDVENLSLWPDMTQKMKELFAEREKANRDKAKEERLLSEVVVQMGASTKARMCSHIRAVFNPKYKPIHGSYPSIQPLWAEIEQNEKEKKLDTLEHNCKLYSKYVKEKNILAVYYGFQIEHSEEKLKEKILKSSKPVWYLFQQLLNPMDPKQSAMVNKFIEWNKEHMGTLNESFMCWLIPLLHHLGVISQGELPNVDFAAYPMNWDQNRAGAKIEVDEFVLDKHTAKGRGKGLVEFALHGSLVENPAPFVNPLWKQFYEDGKRMEDGVPILGEKALAQAPLAQAQVPSAVPLVPAVAAVSNAVKRKKPIAGPVDVEGDEKTEHESRAYDFVVRTQLTTMGTKMDVYLAKDKAGSMVVVKGPYQTRKEIDILVSNTEWKKKHNLPYNRFVVRELIPDRWPEGVPLGARNKIDRNRPAFFLVFESYFGESELRTKMHSSTLWPSTEVVDWDKIPFHFDYKKRALSDQEITDYVHAILFRYLLGISDYADRNFVMKDGRVISIDEDVENHEINLYKVLQKNKADFVYRWLLSNYDKLDVQRWTPKNPNDVSQQERLKEIQTKELCLRMFQDPANVPAQSVPEAPKVVPALPVPEAPKEVPSPASQPAAQPKESIKPEITSSIMNDHFVFIDNVYRSRMTLLDILEMRGYDVAKYRKFSPAEAKEALHSLTSLSFVASKKDDATQICDVRYVNITNPKLETYFKENVPDENSEKTEMIIMTEGPVTDRHHATALKQYLSMKEEPNENGERVRRKLRVSFFSIELLVINPLKHVLVPKHEIVPESEHKKLMESMYITAKSKFPEIKFHVDPIARCIGAIPGDIVKITRASASAGESIIYRVCAP</sequence>
<dbReference type="InterPro" id="IPR014381">
    <property type="entry name" value="Arch_Rpo5/euc_Rpb5"/>
</dbReference>
<dbReference type="Gene3D" id="1.20.272.10">
    <property type="match status" value="1"/>
</dbReference>